<reference evidence="2 3" key="1">
    <citation type="submission" date="2018-11" db="EMBL/GenBank/DDBJ databases">
        <title>Sequencing the genomes of 1000 actinobacteria strains.</title>
        <authorList>
            <person name="Klenk H.-P."/>
        </authorList>
    </citation>
    <scope>NUCLEOTIDE SEQUENCE [LARGE SCALE GENOMIC DNA]</scope>
    <source>
        <strain evidence="2 3">DSM 44780</strain>
    </source>
</reference>
<evidence type="ECO:0000256" key="1">
    <source>
        <dbReference type="SAM" id="MobiDB-lite"/>
    </source>
</evidence>
<dbReference type="AlphaFoldDB" id="A0A8G1UKD1"/>
<accession>A0A8G1UKD1</accession>
<comment type="caution">
    <text evidence="2">The sequence shown here is derived from an EMBL/GenBank/DDBJ whole genome shotgun (WGS) entry which is preliminary data.</text>
</comment>
<evidence type="ECO:0000313" key="2">
    <source>
        <dbReference type="EMBL" id="ROR45582.1"/>
    </source>
</evidence>
<proteinExistence type="predicted"/>
<protein>
    <submittedName>
        <fullName evidence="2">Uncharacterized protein</fullName>
    </submittedName>
</protein>
<sequence>MGYSRPAEGPAPHGRPVPSRARAAGNRTGPVPSGRRHDRDAVTAARNQARRRSAGRCRVNSREPPATAAQTRTADLRPWICASW</sequence>
<feature type="region of interest" description="Disordered" evidence="1">
    <location>
        <begin position="1"/>
        <end position="74"/>
    </location>
</feature>
<gene>
    <name evidence="2" type="ORF">EDD39_3823</name>
</gene>
<dbReference type="EMBL" id="RJVJ01000001">
    <property type="protein sequence ID" value="ROR45582.1"/>
    <property type="molecule type" value="Genomic_DNA"/>
</dbReference>
<name>A0A8G1UKD1_9ACTN</name>
<evidence type="ECO:0000313" key="3">
    <source>
        <dbReference type="Proteomes" id="UP000267408"/>
    </source>
</evidence>
<organism evidence="2 3">
    <name type="scientific">Kitasatospora cineracea</name>
    <dbReference type="NCBI Taxonomy" id="88074"/>
    <lineage>
        <taxon>Bacteria</taxon>
        <taxon>Bacillati</taxon>
        <taxon>Actinomycetota</taxon>
        <taxon>Actinomycetes</taxon>
        <taxon>Kitasatosporales</taxon>
        <taxon>Streptomycetaceae</taxon>
        <taxon>Kitasatospora</taxon>
    </lineage>
</organism>
<dbReference type="Proteomes" id="UP000267408">
    <property type="component" value="Unassembled WGS sequence"/>
</dbReference>